<protein>
    <submittedName>
        <fullName evidence="4">Transposase</fullName>
    </submittedName>
</protein>
<evidence type="ECO:0000313" key="4">
    <source>
        <dbReference type="WBParaSite" id="BTMF_0001800101-mRNA-1"/>
    </source>
</evidence>
<dbReference type="AlphaFoldDB" id="A0A0R3RD78"/>
<proteinExistence type="predicted"/>
<dbReference type="STRING" id="42155.A0A0R3RD78"/>
<accession>A0A0R3RD78</accession>
<keyword evidence="3" id="KW-1185">Reference proteome</keyword>
<evidence type="ECO:0000256" key="1">
    <source>
        <dbReference type="SAM" id="MobiDB-lite"/>
    </source>
</evidence>
<reference evidence="2 3" key="2">
    <citation type="submission" date="2018-11" db="EMBL/GenBank/DDBJ databases">
        <authorList>
            <consortium name="Pathogen Informatics"/>
        </authorList>
    </citation>
    <scope>NUCLEOTIDE SEQUENCE [LARGE SCALE GENOMIC DNA]</scope>
</reference>
<dbReference type="Proteomes" id="UP000280834">
    <property type="component" value="Unassembled WGS sequence"/>
</dbReference>
<reference evidence="4" key="1">
    <citation type="submission" date="2017-02" db="UniProtKB">
        <authorList>
            <consortium name="WormBaseParasite"/>
        </authorList>
    </citation>
    <scope>IDENTIFICATION</scope>
</reference>
<evidence type="ECO:0000313" key="2">
    <source>
        <dbReference type="EMBL" id="VDO56694.1"/>
    </source>
</evidence>
<sequence>MLLPSFVAKKGKPVESPKNSHHYKRVVSAAENTGNFTIIDGKASSIQYTIYEKHMLQRPSIPETLRDLAYRHENEVE</sequence>
<dbReference type="EMBL" id="UZAG01023425">
    <property type="protein sequence ID" value="VDO56694.1"/>
    <property type="molecule type" value="Genomic_DNA"/>
</dbReference>
<gene>
    <name evidence="2" type="ORF">BTMF_LOCUS15964</name>
</gene>
<organism evidence="4">
    <name type="scientific">Brugia timori</name>
    <dbReference type="NCBI Taxonomy" id="42155"/>
    <lineage>
        <taxon>Eukaryota</taxon>
        <taxon>Metazoa</taxon>
        <taxon>Ecdysozoa</taxon>
        <taxon>Nematoda</taxon>
        <taxon>Chromadorea</taxon>
        <taxon>Rhabditida</taxon>
        <taxon>Spirurina</taxon>
        <taxon>Spiruromorpha</taxon>
        <taxon>Filarioidea</taxon>
        <taxon>Onchocercidae</taxon>
        <taxon>Brugia</taxon>
    </lineage>
</organism>
<evidence type="ECO:0000313" key="3">
    <source>
        <dbReference type="Proteomes" id="UP000280834"/>
    </source>
</evidence>
<dbReference type="WBParaSite" id="BTMF_0001800101-mRNA-1">
    <property type="protein sequence ID" value="BTMF_0001800101-mRNA-1"/>
    <property type="gene ID" value="BTMF_0001800101"/>
</dbReference>
<feature type="region of interest" description="Disordered" evidence="1">
    <location>
        <begin position="1"/>
        <end position="20"/>
    </location>
</feature>
<name>A0A0R3RD78_9BILA</name>